<evidence type="ECO:0000256" key="3">
    <source>
        <dbReference type="ARBA" id="ARBA00023002"/>
    </source>
</evidence>
<organism evidence="4">
    <name type="scientific">Absidia glauca</name>
    <name type="common">Pin mould</name>
    <dbReference type="NCBI Taxonomy" id="4829"/>
    <lineage>
        <taxon>Eukaryota</taxon>
        <taxon>Fungi</taxon>
        <taxon>Fungi incertae sedis</taxon>
        <taxon>Mucoromycota</taxon>
        <taxon>Mucoromycotina</taxon>
        <taxon>Mucoromycetes</taxon>
        <taxon>Mucorales</taxon>
        <taxon>Cunninghamellaceae</taxon>
        <taxon>Absidia</taxon>
    </lineage>
</organism>
<dbReference type="STRING" id="4829.A0A163JE76"/>
<evidence type="ECO:0000256" key="1">
    <source>
        <dbReference type="ARBA" id="ARBA00022630"/>
    </source>
</evidence>
<dbReference type="Gene3D" id="3.20.20.70">
    <property type="entry name" value="Aldolase class I"/>
    <property type="match status" value="1"/>
</dbReference>
<dbReference type="OMA" id="EKPVIQG"/>
<keyword evidence="1" id="KW-0285">Flavoprotein</keyword>
<dbReference type="AlphaFoldDB" id="A0A163JE76"/>
<evidence type="ECO:0000313" key="4">
    <source>
        <dbReference type="EMBL" id="SAL98702.1"/>
    </source>
</evidence>
<dbReference type="GO" id="GO:0018580">
    <property type="term" value="F:nitronate monooxygenase activity"/>
    <property type="evidence" value="ECO:0007669"/>
    <property type="project" value="InterPro"/>
</dbReference>
<dbReference type="OrthoDB" id="412383at2759"/>
<dbReference type="PANTHER" id="PTHR32332">
    <property type="entry name" value="2-NITROPROPANE DIOXYGENASE"/>
    <property type="match status" value="1"/>
</dbReference>
<keyword evidence="3" id="KW-0560">Oxidoreductase</keyword>
<evidence type="ECO:0000313" key="5">
    <source>
        <dbReference type="Proteomes" id="UP000078561"/>
    </source>
</evidence>
<proteinExistence type="predicted"/>
<gene>
    <name evidence="4" type="primary">ABSGL_04258.1 scaffold 5264</name>
</gene>
<dbReference type="InParanoid" id="A0A163JE76"/>
<sequence length="328" mass="35405">MPLQTQLTRLLGIRHPIIQGGMQWVGRASLASAVANAGGLGILTGLTQPTPEALRQEIRACRALTDQPFGVNLTLLPSITPPPYKEYAQVIIDEKVPIVETAGNNPGEFIKMFQEAGIFTIHKCVAVRHALTAQRLGVDMVSMDGFECAGHPGEDDLTNLVLLARTSKELNIPFVASGGFGNGQGLVAALALGAEGINMGTRFVATKEAPVHENIKLALVNSDERNTTMIFRPFRNTSRVFKNTVALEVNAIEKAKKESLVFDDIRELVSGARGRTVYETGDKDAGVWTAGPVMGLIHDIPSCHDLLERIVSEAEHIIQDRLASAIVK</sequence>
<keyword evidence="5" id="KW-1185">Reference proteome</keyword>
<accession>A0A163JE76</accession>
<dbReference type="InterPro" id="IPR013785">
    <property type="entry name" value="Aldolase_TIM"/>
</dbReference>
<name>A0A163JE76_ABSGL</name>
<dbReference type="InterPro" id="IPR004136">
    <property type="entry name" value="NMO"/>
</dbReference>
<dbReference type="SUPFAM" id="SSF51412">
    <property type="entry name" value="Inosine monophosphate dehydrogenase (IMPDH)"/>
    <property type="match status" value="1"/>
</dbReference>
<dbReference type="Pfam" id="PF03060">
    <property type="entry name" value="NMO"/>
    <property type="match status" value="1"/>
</dbReference>
<keyword evidence="2" id="KW-0288">FMN</keyword>
<dbReference type="PANTHER" id="PTHR32332:SF20">
    <property type="entry name" value="2-NITROPROPANE DIOXYGENASE-LIKE PROTEIN"/>
    <property type="match status" value="1"/>
</dbReference>
<dbReference type="CDD" id="cd04730">
    <property type="entry name" value="NPD_like"/>
    <property type="match status" value="1"/>
</dbReference>
<dbReference type="Proteomes" id="UP000078561">
    <property type="component" value="Unassembled WGS sequence"/>
</dbReference>
<protein>
    <submittedName>
        <fullName evidence="4">Uncharacterized protein</fullName>
    </submittedName>
</protein>
<dbReference type="EMBL" id="LT552303">
    <property type="protein sequence ID" value="SAL98702.1"/>
    <property type="molecule type" value="Genomic_DNA"/>
</dbReference>
<evidence type="ECO:0000256" key="2">
    <source>
        <dbReference type="ARBA" id="ARBA00022643"/>
    </source>
</evidence>
<reference evidence="4" key="1">
    <citation type="submission" date="2016-04" db="EMBL/GenBank/DDBJ databases">
        <authorList>
            <person name="Evans L.H."/>
            <person name="Alamgir A."/>
            <person name="Owens N."/>
            <person name="Weber N.D."/>
            <person name="Virtaneva K."/>
            <person name="Barbian K."/>
            <person name="Babar A."/>
            <person name="Rosenke K."/>
        </authorList>
    </citation>
    <scope>NUCLEOTIDE SEQUENCE [LARGE SCALE GENOMIC DNA]</scope>
    <source>
        <strain evidence="4">CBS 101.48</strain>
    </source>
</reference>